<dbReference type="AlphaFoldDB" id="A0A0V1BGP6"/>
<gene>
    <name evidence="1" type="ORF">T01_7884</name>
</gene>
<dbReference type="OrthoDB" id="265717at2759"/>
<dbReference type="Proteomes" id="UP000054776">
    <property type="component" value="Unassembled WGS sequence"/>
</dbReference>
<dbReference type="EMBL" id="JYDH01000046">
    <property type="protein sequence ID" value="KRY36119.1"/>
    <property type="molecule type" value="Genomic_DNA"/>
</dbReference>
<protein>
    <submittedName>
        <fullName evidence="1">Uncharacterized protein</fullName>
    </submittedName>
</protein>
<evidence type="ECO:0000313" key="1">
    <source>
        <dbReference type="EMBL" id="KRY36119.1"/>
    </source>
</evidence>
<comment type="caution">
    <text evidence="1">The sequence shown here is derived from an EMBL/GenBank/DDBJ whole genome shotgun (WGS) entry which is preliminary data.</text>
</comment>
<sequence length="205" mass="23536">MHVGLLCLSIGTNNNERSGILTIRRDTSNSSCWQQRGEGEGLGAVPGILCCFCSAYEAKSANKDISSWLLHHFSIADPHNLHAKDIHCEEVLQMWKSKIIRMVETEADFKYPHRFVSVRYRLGSTILRDQCANDVQQLEADTFCRVEIDFQTTYFFGRFYISKMLRQGQHETLSLDYHIFRYFRPASTTLDILGVGLIFGYAYGF</sequence>
<dbReference type="InParanoid" id="A0A0V1BGP6"/>
<accession>A0A0V1BGP6</accession>
<name>A0A0V1BGP6_TRISP</name>
<organism evidence="1 2">
    <name type="scientific">Trichinella spiralis</name>
    <name type="common">Trichina worm</name>
    <dbReference type="NCBI Taxonomy" id="6334"/>
    <lineage>
        <taxon>Eukaryota</taxon>
        <taxon>Metazoa</taxon>
        <taxon>Ecdysozoa</taxon>
        <taxon>Nematoda</taxon>
        <taxon>Enoplea</taxon>
        <taxon>Dorylaimia</taxon>
        <taxon>Trichinellida</taxon>
        <taxon>Trichinellidae</taxon>
        <taxon>Trichinella</taxon>
    </lineage>
</organism>
<reference evidence="1 2" key="1">
    <citation type="submission" date="2015-01" db="EMBL/GenBank/DDBJ databases">
        <title>Evolution of Trichinella species and genotypes.</title>
        <authorList>
            <person name="Korhonen P.K."/>
            <person name="Edoardo P."/>
            <person name="Giuseppe L.R."/>
            <person name="Gasser R.B."/>
        </authorList>
    </citation>
    <scope>NUCLEOTIDE SEQUENCE [LARGE SCALE GENOMIC DNA]</scope>
    <source>
        <strain evidence="1">ISS3</strain>
    </source>
</reference>
<keyword evidence="2" id="KW-1185">Reference proteome</keyword>
<evidence type="ECO:0000313" key="2">
    <source>
        <dbReference type="Proteomes" id="UP000054776"/>
    </source>
</evidence>
<proteinExistence type="predicted"/>